<dbReference type="InterPro" id="IPR032880">
    <property type="entry name" value="CSC1/OSCA1-like_N"/>
</dbReference>
<evidence type="ECO:0000256" key="6">
    <source>
        <dbReference type="ARBA" id="ARBA00022729"/>
    </source>
</evidence>
<feature type="active site" evidence="15">
    <location>
        <position position="1053"/>
    </location>
</feature>
<protein>
    <recommendedName>
        <fullName evidence="18">Peptidase A1 domain-containing protein</fullName>
    </recommendedName>
</protein>
<evidence type="ECO:0000256" key="10">
    <source>
        <dbReference type="ARBA" id="ARBA00023065"/>
    </source>
</evidence>
<dbReference type="Pfam" id="PF02714">
    <property type="entry name" value="RSN1_7TM"/>
    <property type="match status" value="2"/>
</dbReference>
<evidence type="ECO:0000256" key="3">
    <source>
        <dbReference type="ARBA" id="ARBA00022475"/>
    </source>
</evidence>
<evidence type="ECO:0000256" key="9">
    <source>
        <dbReference type="ARBA" id="ARBA00022837"/>
    </source>
</evidence>
<dbReference type="FunFam" id="2.40.70.10:FF:000014">
    <property type="entry name" value="Aspartyl protease family protein 1"/>
    <property type="match status" value="1"/>
</dbReference>
<dbReference type="GO" id="GO:0004190">
    <property type="term" value="F:aspartic-type endopeptidase activity"/>
    <property type="evidence" value="ECO:0007669"/>
    <property type="project" value="UniProtKB-KW"/>
</dbReference>
<feature type="transmembrane region" description="Helical" evidence="17">
    <location>
        <begin position="450"/>
        <end position="472"/>
    </location>
</feature>
<evidence type="ECO:0000256" key="16">
    <source>
        <dbReference type="SAM" id="MobiDB-lite"/>
    </source>
</evidence>
<evidence type="ECO:0000256" key="4">
    <source>
        <dbReference type="ARBA" id="ARBA00022622"/>
    </source>
</evidence>
<dbReference type="EMBL" id="RDQH01000341">
    <property type="protein sequence ID" value="RXH74969.1"/>
    <property type="molecule type" value="Genomic_DNA"/>
</dbReference>
<feature type="compositionally biased region" description="Polar residues" evidence="16">
    <location>
        <begin position="1355"/>
        <end position="1365"/>
    </location>
</feature>
<dbReference type="Proteomes" id="UP000290289">
    <property type="component" value="Chromosome 15"/>
</dbReference>
<evidence type="ECO:0000256" key="11">
    <source>
        <dbReference type="ARBA" id="ARBA00023136"/>
    </source>
</evidence>
<keyword evidence="20" id="KW-1185">Reference proteome</keyword>
<feature type="region of interest" description="Disordered" evidence="16">
    <location>
        <begin position="1923"/>
        <end position="1957"/>
    </location>
</feature>
<dbReference type="InterPro" id="IPR032861">
    <property type="entry name" value="TAXi_N"/>
</dbReference>
<keyword evidence="7" id="KW-0064">Aspartyl protease</keyword>
<feature type="compositionally biased region" description="Low complexity" evidence="16">
    <location>
        <begin position="1926"/>
        <end position="1942"/>
    </location>
</feature>
<dbReference type="FunFam" id="2.40.70.10:FF:000012">
    <property type="entry name" value="Aspartyl protease family protein 1"/>
    <property type="match status" value="2"/>
</dbReference>
<evidence type="ECO:0000313" key="19">
    <source>
        <dbReference type="EMBL" id="RXH74969.1"/>
    </source>
</evidence>
<feature type="transmembrane region" description="Helical" evidence="17">
    <location>
        <begin position="27"/>
        <end position="46"/>
    </location>
</feature>
<feature type="transmembrane region" description="Helical" evidence="17">
    <location>
        <begin position="138"/>
        <end position="161"/>
    </location>
</feature>
<keyword evidence="3" id="KW-1003">Cell membrane</keyword>
<keyword evidence="12" id="KW-0325">Glycoprotein</keyword>
<dbReference type="InterPro" id="IPR003864">
    <property type="entry name" value="CSC1/OSCA1-like_7TM"/>
</dbReference>
<evidence type="ECO:0000256" key="8">
    <source>
        <dbReference type="ARBA" id="ARBA00022801"/>
    </source>
</evidence>
<keyword evidence="10" id="KW-0406">Ion transport</keyword>
<evidence type="ECO:0000256" key="5">
    <source>
        <dbReference type="ARBA" id="ARBA00022670"/>
    </source>
</evidence>
<feature type="transmembrane region" description="Helical" evidence="17">
    <location>
        <begin position="657"/>
        <end position="687"/>
    </location>
</feature>
<dbReference type="GO" id="GO:0034220">
    <property type="term" value="P:monoatomic ion transmembrane transport"/>
    <property type="evidence" value="ECO:0007669"/>
    <property type="project" value="UniProtKB-KW"/>
</dbReference>
<keyword evidence="5" id="KW-0645">Protease</keyword>
<evidence type="ECO:0000256" key="1">
    <source>
        <dbReference type="ARBA" id="ARBA00004609"/>
    </source>
</evidence>
<accession>A0A498HWC1</accession>
<feature type="transmembrane region" description="Helical" evidence="17">
    <location>
        <begin position="493"/>
        <end position="514"/>
    </location>
</feature>
<evidence type="ECO:0000313" key="20">
    <source>
        <dbReference type="Proteomes" id="UP000290289"/>
    </source>
</evidence>
<reference evidence="19 20" key="1">
    <citation type="submission" date="2018-10" db="EMBL/GenBank/DDBJ databases">
        <title>A high-quality apple genome assembly.</title>
        <authorList>
            <person name="Hu J."/>
        </authorList>
    </citation>
    <scope>NUCLEOTIDE SEQUENCE [LARGE SCALE GENOMIC DNA]</scope>
    <source>
        <strain evidence="20">cv. HFTH1</strain>
        <tissue evidence="19">Young leaf</tissue>
    </source>
</reference>
<sequence length="1986" mass="218758">MNDTLSPPPSPGDGADTYEAWYGNIQYLLNISAIGSFFCVFFFIFVKLRSDHRRMPGPSALVAKLLAVWHATCREIARHCGADAAQFLLIEGGSCGLLLSMAVLAVLVMLPLNLYAGSAVLGDQFSKTTIIHIERGSALLWVHFVFVVVVVVLVHFSISAIEGRLRITRIRDGNGNLSDPTVNSTAIFTIMVQGIPKTIGNDRTVLHEYFQHRYPGKVYRVIMPMDLCALDELASELVRVRHEISWLVARIDSRLLPFESEEDGYVRTSSEGVWGCACNLWHKVEDFWYNTLARLGYTDERKLGELQGLRAELETELAAYKEGHALGAGVAFVVFKDVYTANKAVQDFQHEKKKRIGKFFSLVELRLQRNQWKVEQAPLATDIYWNHLGSSKLSLKLRRVLVNTCLLLILLFFSSPLAIISALKNAWRIINAEAMDNAQLWFAWVQSSSWLGSLIFQFLPNVFIFVSMYIVIPSALSYLSKFERHLTVSGEQRAALLKMVCFFLVNLILLKGLVESSLESAILKMGRCYLDGEDCKRIEQYMSASFLSRSCLSSLAFLITSTFLGISYDLLAPIPWIKRKIQKFRKNDMLQLVPEQSEEYALETQETDSLERPLIVDTTNDSPRSYGIDLQGNDLSDYPINRTSTAPKQTFDFAQYYAFNLTIFALTFIYSSFSPLVVPVGAIYFGYRYVVDKYNFLFVYRVRGFPAGNDGKLMDTVLCIMRFCVDLFLLAMLLFFSVHGDSTKLQAIFTLGVLVMYKLLPSQNDSLHPALLEGIQTVDTVVDGPIDYEKSSNLLLGSGSAAQANSAGNAQPLCPKPRRVGPAMPEFLNPIRCNNHSQKISDERSGVLNMISEKEIFDGREYVCTKCSPACYSGSPPGRTHNPLVHDVQFLHQMELLSPFTRTKLSDKFGLSTTSASPVKDHRTEMLFSDHCKFVVLLVFLLSILGLGSCHGRIFSFKMHHRFSDPVKKWSAAAGKLAPAENLPAKGSFEYYAELAHRDRVLRGRNLAQRGGGTTPLAFSGGNSTFKISSLGFLHYTTVQLGTPGVKFLVALDTGSDLLWVPCEGTAYVPDFEVSKYDPEGSSTSKTVSCNSTLCAHRNSCLGRFNDCPYTVSYISAETSSSGVLVEDVLHLTTEDNHRKLVDAYITFGCGQVQSGSFLDVAAPNGLLGLGMQNISVPSILSREGFTSDSFSMCFGHDGVGRINFGDRGSPGQEETPFNYNPSHPTYNITVTQIRLGTDLVDIEFTAIFDSGTSFTYLGDPSYSNLSESFNSQARDKRRPPDSRIPFEYCYDMSPDANTSLIPSLSLTMKGGSQFAVYDPIIVISTQSELLYCLAVVKSAELNIIGRYDVEDHTNLPSEPHSSTVPPAVAAGLGNHSNPESTKKTRNRQASVASLPYRSHSSLIYFFPTDPTNQRFRLSLNKLISLSLSLSLPLPCQLPAWVIGCVNTSPPTQYKPISSHFSVSHSCLPTQFTKTSVSLSRIVSAMAAWTCTASSSFSAARLLLVFFVSGFACRTCFGLGSYGFDIHHRFSDPVKAILGSDELPEKGSSEYYAAMAHRDRLVRGRHLSTADNQTTPLAFEYGNITYRIGVFGHLHYANVSVGTPSTSYLVALDTGSDLLWLPCDCSSCVHGIKLSNGDVVEFEIYSPNTSSTSKMISCNNKTFCSQSQHCASPSSNCRYRIEYLSNGTSSTGVLVEDVLHLSTDDAQQKDVPARIAFGCGKVQTGIFLDGAAPNGLLGLGMDNVSIPSILAGQGLALNSFSMCFGLDGVGRIRFGDNGSQGLAETPFNRHSHSYPTYNITITQIAIGKSVTDLEFYAIFDSGTSFTYLNDPAYTQITESFNSLLKNSRRPNDSDIPFEYCYDISPNITVNLTMKGGKQYSLLDPLVTVSTSSDESTLFYCLGLVKSGDVNIIGRYKDEETVTLPISPSKSPATSMSPTASPTNFNPEATAGSGETSRIPASNYSPKLKNSFASAITVVLFVLFALV</sequence>
<dbReference type="PANTHER" id="PTHR13683">
    <property type="entry name" value="ASPARTYL PROTEASES"/>
    <property type="match status" value="1"/>
</dbReference>
<dbReference type="Pfam" id="PF14543">
    <property type="entry name" value="TAXi_N"/>
    <property type="match status" value="2"/>
</dbReference>
<keyword evidence="10" id="KW-0813">Transport</keyword>
<keyword evidence="14" id="KW-0407">Ion channel</keyword>
<keyword evidence="13" id="KW-0449">Lipoprotein</keyword>
<feature type="domain" description="Peptidase A1" evidence="18">
    <location>
        <begin position="1035"/>
        <end position="1368"/>
    </location>
</feature>
<feature type="active site" evidence="15">
    <location>
        <position position="1250"/>
    </location>
</feature>
<dbReference type="PROSITE" id="PS51767">
    <property type="entry name" value="PEPTIDASE_A1"/>
    <property type="match status" value="2"/>
</dbReference>
<feature type="transmembrane region" description="Helical" evidence="17">
    <location>
        <begin position="555"/>
        <end position="577"/>
    </location>
</feature>
<feature type="transmembrane region" description="Helical" evidence="17">
    <location>
        <begin position="934"/>
        <end position="955"/>
    </location>
</feature>
<feature type="region of interest" description="Disordered" evidence="16">
    <location>
        <begin position="1355"/>
        <end position="1392"/>
    </location>
</feature>
<comment type="caution">
    <text evidence="19">The sequence shown here is derived from an EMBL/GenBank/DDBJ whole genome shotgun (WGS) entry which is preliminary data.</text>
</comment>
<dbReference type="GO" id="GO:0006508">
    <property type="term" value="P:proteolysis"/>
    <property type="evidence" value="ECO:0007669"/>
    <property type="project" value="UniProtKB-KW"/>
</dbReference>
<evidence type="ECO:0000259" key="18">
    <source>
        <dbReference type="PROSITE" id="PS51767"/>
    </source>
</evidence>
<feature type="transmembrane region" description="Helical" evidence="17">
    <location>
        <begin position="400"/>
        <end position="423"/>
    </location>
</feature>
<dbReference type="InterPro" id="IPR027815">
    <property type="entry name" value="CSC1/OSCA1-like_cyt"/>
</dbReference>
<evidence type="ECO:0000256" key="17">
    <source>
        <dbReference type="SAM" id="Phobius"/>
    </source>
</evidence>
<dbReference type="Pfam" id="PF13967">
    <property type="entry name" value="RSN1_TM"/>
    <property type="match status" value="1"/>
</dbReference>
<keyword evidence="17" id="KW-1133">Transmembrane helix</keyword>
<dbReference type="Gene3D" id="2.40.70.10">
    <property type="entry name" value="Acid Proteases"/>
    <property type="match status" value="4"/>
</dbReference>
<keyword evidence="8" id="KW-0378">Hydrolase</keyword>
<keyword evidence="11 17" id="KW-0472">Membrane</keyword>
<dbReference type="STRING" id="3750.A0A498HWC1"/>
<keyword evidence="9" id="KW-0106">Calcium</keyword>
<keyword evidence="4" id="KW-0336">GPI-anchor</keyword>
<feature type="domain" description="Peptidase A1" evidence="18">
    <location>
        <begin position="1595"/>
        <end position="1936"/>
    </location>
</feature>
<dbReference type="PANTHER" id="PTHR13683:SF232">
    <property type="entry name" value="OS09G0542100 PROTEIN"/>
    <property type="match status" value="1"/>
</dbReference>
<keyword evidence="6" id="KW-0732">Signal</keyword>
<dbReference type="PROSITE" id="PS00141">
    <property type="entry name" value="ASP_PROTEASE"/>
    <property type="match status" value="4"/>
</dbReference>
<dbReference type="InterPro" id="IPR001461">
    <property type="entry name" value="Aspartic_peptidase_A1"/>
</dbReference>
<comment type="subcellular location">
    <subcellularLocation>
        <location evidence="1">Cell membrane</location>
        <topology evidence="1">Lipid-anchor</topology>
        <topology evidence="1">GPI-anchor</topology>
    </subcellularLocation>
</comment>
<evidence type="ECO:0000256" key="15">
    <source>
        <dbReference type="PIRSR" id="PIRSR601461-1"/>
    </source>
</evidence>
<dbReference type="InterPro" id="IPR021109">
    <property type="entry name" value="Peptidase_aspartic_dom_sf"/>
</dbReference>
<evidence type="ECO:0000256" key="7">
    <source>
        <dbReference type="ARBA" id="ARBA00022750"/>
    </source>
</evidence>
<organism evidence="19 20">
    <name type="scientific">Malus domestica</name>
    <name type="common">Apple</name>
    <name type="synonym">Pyrus malus</name>
    <dbReference type="NCBI Taxonomy" id="3750"/>
    <lineage>
        <taxon>Eukaryota</taxon>
        <taxon>Viridiplantae</taxon>
        <taxon>Streptophyta</taxon>
        <taxon>Embryophyta</taxon>
        <taxon>Tracheophyta</taxon>
        <taxon>Spermatophyta</taxon>
        <taxon>Magnoliopsida</taxon>
        <taxon>eudicotyledons</taxon>
        <taxon>Gunneridae</taxon>
        <taxon>Pentapetalae</taxon>
        <taxon>rosids</taxon>
        <taxon>fabids</taxon>
        <taxon>Rosales</taxon>
        <taxon>Rosaceae</taxon>
        <taxon>Amygdaloideae</taxon>
        <taxon>Maleae</taxon>
        <taxon>Malus</taxon>
    </lineage>
</organism>
<dbReference type="GO" id="GO:0005886">
    <property type="term" value="C:plasma membrane"/>
    <property type="evidence" value="ECO:0007669"/>
    <property type="project" value="UniProtKB-SubCell"/>
</dbReference>
<feature type="transmembrane region" description="Helical" evidence="17">
    <location>
        <begin position="97"/>
        <end position="118"/>
    </location>
</feature>
<dbReference type="GO" id="GO:0098552">
    <property type="term" value="C:side of membrane"/>
    <property type="evidence" value="ECO:0007669"/>
    <property type="project" value="UniProtKB-KW"/>
</dbReference>
<dbReference type="InterPro" id="IPR033121">
    <property type="entry name" value="PEPTIDASE_A1"/>
</dbReference>
<comment type="similarity">
    <text evidence="2">Belongs to the peptidase A1 family.</text>
</comment>
<dbReference type="Pfam" id="PF14703">
    <property type="entry name" value="PHM7_cyt"/>
    <property type="match status" value="1"/>
</dbReference>
<gene>
    <name evidence="19" type="ORF">DVH24_029690</name>
</gene>
<dbReference type="InterPro" id="IPR001969">
    <property type="entry name" value="Aspartic_peptidase_AS"/>
</dbReference>
<evidence type="ECO:0000256" key="13">
    <source>
        <dbReference type="ARBA" id="ARBA00023288"/>
    </source>
</evidence>
<evidence type="ECO:0000256" key="12">
    <source>
        <dbReference type="ARBA" id="ARBA00023180"/>
    </source>
</evidence>
<dbReference type="Pfam" id="PF14541">
    <property type="entry name" value="TAXi_C"/>
    <property type="match status" value="2"/>
</dbReference>
<evidence type="ECO:0000256" key="14">
    <source>
        <dbReference type="ARBA" id="ARBA00023303"/>
    </source>
</evidence>
<feature type="transmembrane region" description="Helical" evidence="17">
    <location>
        <begin position="713"/>
        <end position="736"/>
    </location>
</feature>
<proteinExistence type="inferred from homology"/>
<dbReference type="SUPFAM" id="SSF50630">
    <property type="entry name" value="Acid proteases"/>
    <property type="match status" value="2"/>
</dbReference>
<name>A0A498HWC1_MALDO</name>
<dbReference type="InterPro" id="IPR032799">
    <property type="entry name" value="TAXi_C"/>
</dbReference>
<keyword evidence="17" id="KW-0812">Transmembrane</keyword>
<evidence type="ECO:0000256" key="2">
    <source>
        <dbReference type="ARBA" id="ARBA00007447"/>
    </source>
</evidence>